<accession>A0AAV6ICE8</accession>
<sequence>MAMAQLAQHMESFSTGDAIEYVKELLQRINDLHNKLGATPPDLVAKKSGMI</sequence>
<protein>
    <submittedName>
        <fullName evidence="1">Uncharacterized protein</fullName>
    </submittedName>
</protein>
<keyword evidence="2" id="KW-1185">Reference proteome</keyword>
<gene>
    <name evidence="1" type="ORF">RHGRI_032558</name>
</gene>
<evidence type="ECO:0000313" key="2">
    <source>
        <dbReference type="Proteomes" id="UP000823749"/>
    </source>
</evidence>
<dbReference type="AlphaFoldDB" id="A0AAV6ICE8"/>
<proteinExistence type="predicted"/>
<comment type="caution">
    <text evidence="1">The sequence shown here is derived from an EMBL/GenBank/DDBJ whole genome shotgun (WGS) entry which is preliminary data.</text>
</comment>
<name>A0AAV6ICE8_9ERIC</name>
<organism evidence="1 2">
    <name type="scientific">Rhododendron griersonianum</name>
    <dbReference type="NCBI Taxonomy" id="479676"/>
    <lineage>
        <taxon>Eukaryota</taxon>
        <taxon>Viridiplantae</taxon>
        <taxon>Streptophyta</taxon>
        <taxon>Embryophyta</taxon>
        <taxon>Tracheophyta</taxon>
        <taxon>Spermatophyta</taxon>
        <taxon>Magnoliopsida</taxon>
        <taxon>eudicotyledons</taxon>
        <taxon>Gunneridae</taxon>
        <taxon>Pentapetalae</taxon>
        <taxon>asterids</taxon>
        <taxon>Ericales</taxon>
        <taxon>Ericaceae</taxon>
        <taxon>Ericoideae</taxon>
        <taxon>Rhodoreae</taxon>
        <taxon>Rhododendron</taxon>
    </lineage>
</organism>
<dbReference type="Proteomes" id="UP000823749">
    <property type="component" value="Chromosome 11"/>
</dbReference>
<reference evidence="1" key="1">
    <citation type="submission" date="2020-08" db="EMBL/GenBank/DDBJ databases">
        <title>Plant Genome Project.</title>
        <authorList>
            <person name="Zhang R.-G."/>
        </authorList>
    </citation>
    <scope>NUCLEOTIDE SEQUENCE</scope>
    <source>
        <strain evidence="1">WSP0</strain>
        <tissue evidence="1">Leaf</tissue>
    </source>
</reference>
<dbReference type="EMBL" id="JACTNZ010000011">
    <property type="protein sequence ID" value="KAG5526313.1"/>
    <property type="molecule type" value="Genomic_DNA"/>
</dbReference>
<evidence type="ECO:0000313" key="1">
    <source>
        <dbReference type="EMBL" id="KAG5526313.1"/>
    </source>
</evidence>